<sequence>MSEIAEFYVEDMTCGHCEATVRKALEETLPGAAVEIDLKAHSVKVEANAAKAEEVIKDAGYTPVLRRT</sequence>
<dbReference type="EMBL" id="JAUSWH010000001">
    <property type="protein sequence ID" value="MDQ0454301.1"/>
    <property type="molecule type" value="Genomic_DNA"/>
</dbReference>
<accession>A0ABU0I7U5</accession>
<comment type="caution">
    <text evidence="3">The sequence shown here is derived from an EMBL/GenBank/DDBJ whole genome shotgun (WGS) entry which is preliminary data.</text>
</comment>
<dbReference type="RefSeq" id="WP_307156479.1">
    <property type="nucleotide sequence ID" value="NZ_JAUSWH010000001.1"/>
</dbReference>
<evidence type="ECO:0000313" key="3">
    <source>
        <dbReference type="EMBL" id="MDQ0454301.1"/>
    </source>
</evidence>
<dbReference type="PROSITE" id="PS01047">
    <property type="entry name" value="HMA_1"/>
    <property type="match status" value="1"/>
</dbReference>
<feature type="domain" description="HMA" evidence="2">
    <location>
        <begin position="3"/>
        <end position="64"/>
    </location>
</feature>
<dbReference type="CDD" id="cd00371">
    <property type="entry name" value="HMA"/>
    <property type="match status" value="1"/>
</dbReference>
<evidence type="ECO:0000313" key="4">
    <source>
        <dbReference type="Proteomes" id="UP001235269"/>
    </source>
</evidence>
<organism evidence="3 4">
    <name type="scientific">Rhizobium paknamense</name>
    <dbReference type="NCBI Taxonomy" id="1206817"/>
    <lineage>
        <taxon>Bacteria</taxon>
        <taxon>Pseudomonadati</taxon>
        <taxon>Pseudomonadota</taxon>
        <taxon>Alphaproteobacteria</taxon>
        <taxon>Hyphomicrobiales</taxon>
        <taxon>Rhizobiaceae</taxon>
        <taxon>Rhizobium/Agrobacterium group</taxon>
        <taxon>Rhizobium</taxon>
    </lineage>
</organism>
<proteinExistence type="predicted"/>
<evidence type="ECO:0000259" key="2">
    <source>
        <dbReference type="PROSITE" id="PS50846"/>
    </source>
</evidence>
<reference evidence="3 4" key="1">
    <citation type="submission" date="2023-07" db="EMBL/GenBank/DDBJ databases">
        <title>Genomic Encyclopedia of Type Strains, Phase IV (KMG-IV): sequencing the most valuable type-strain genomes for metagenomic binning, comparative biology and taxonomic classification.</title>
        <authorList>
            <person name="Goeker M."/>
        </authorList>
    </citation>
    <scope>NUCLEOTIDE SEQUENCE [LARGE SCALE GENOMIC DNA]</scope>
    <source>
        <strain evidence="3 4">DSM 100301</strain>
    </source>
</reference>
<dbReference type="PROSITE" id="PS50846">
    <property type="entry name" value="HMA_2"/>
    <property type="match status" value="1"/>
</dbReference>
<evidence type="ECO:0000256" key="1">
    <source>
        <dbReference type="ARBA" id="ARBA00022723"/>
    </source>
</evidence>
<dbReference type="InterPro" id="IPR017969">
    <property type="entry name" value="Heavy-metal-associated_CS"/>
</dbReference>
<name>A0ABU0I7U5_9HYPH</name>
<dbReference type="Pfam" id="PF00403">
    <property type="entry name" value="HMA"/>
    <property type="match status" value="1"/>
</dbReference>
<keyword evidence="1" id="KW-0479">Metal-binding</keyword>
<dbReference type="Proteomes" id="UP001235269">
    <property type="component" value="Unassembled WGS sequence"/>
</dbReference>
<gene>
    <name evidence="3" type="ORF">QO005_000616</name>
</gene>
<keyword evidence="4" id="KW-1185">Reference proteome</keyword>
<dbReference type="Gene3D" id="3.30.70.100">
    <property type="match status" value="1"/>
</dbReference>
<dbReference type="InterPro" id="IPR006121">
    <property type="entry name" value="HMA_dom"/>
</dbReference>
<dbReference type="SUPFAM" id="SSF55008">
    <property type="entry name" value="HMA, heavy metal-associated domain"/>
    <property type="match status" value="1"/>
</dbReference>
<dbReference type="InterPro" id="IPR036163">
    <property type="entry name" value="HMA_dom_sf"/>
</dbReference>
<protein>
    <submittedName>
        <fullName evidence="3">Copper chaperone</fullName>
    </submittedName>
</protein>